<evidence type="ECO:0000313" key="1">
    <source>
        <dbReference type="Proteomes" id="UP000887565"/>
    </source>
</evidence>
<sequence length="121" mass="12442">MVVFVLASIAVGWTGVDLSMGTAVRVDISLSVSFKKLVICVAVALRWAVAVGIGRADTSVDGGSFAIFKSKISVSKGSLSAGSTLIAEVGRLSSSSVVSMCTEALVGKGYAYTSTVNENRF</sequence>
<keyword evidence="1" id="KW-1185">Reference proteome</keyword>
<name>A0A915L303_ROMCU</name>
<dbReference type="WBParaSite" id="nRc.2.0.1.t45111-RA">
    <property type="protein sequence ID" value="nRc.2.0.1.t45111-RA"/>
    <property type="gene ID" value="nRc.2.0.1.g45111"/>
</dbReference>
<organism evidence="1 2">
    <name type="scientific">Romanomermis culicivorax</name>
    <name type="common">Nematode worm</name>
    <dbReference type="NCBI Taxonomy" id="13658"/>
    <lineage>
        <taxon>Eukaryota</taxon>
        <taxon>Metazoa</taxon>
        <taxon>Ecdysozoa</taxon>
        <taxon>Nematoda</taxon>
        <taxon>Enoplea</taxon>
        <taxon>Dorylaimia</taxon>
        <taxon>Mermithida</taxon>
        <taxon>Mermithoidea</taxon>
        <taxon>Mermithidae</taxon>
        <taxon>Romanomermis</taxon>
    </lineage>
</organism>
<dbReference type="AlphaFoldDB" id="A0A915L303"/>
<dbReference type="Proteomes" id="UP000887565">
    <property type="component" value="Unplaced"/>
</dbReference>
<reference evidence="2" key="1">
    <citation type="submission" date="2022-11" db="UniProtKB">
        <authorList>
            <consortium name="WormBaseParasite"/>
        </authorList>
    </citation>
    <scope>IDENTIFICATION</scope>
</reference>
<proteinExistence type="predicted"/>
<protein>
    <submittedName>
        <fullName evidence="2">Secreted protein</fullName>
    </submittedName>
</protein>
<accession>A0A915L303</accession>
<evidence type="ECO:0000313" key="2">
    <source>
        <dbReference type="WBParaSite" id="nRc.2.0.1.t45111-RA"/>
    </source>
</evidence>